<dbReference type="Pfam" id="PF06883">
    <property type="entry name" value="RNA_pol_Rpa2_4"/>
    <property type="match status" value="1"/>
</dbReference>
<dbReference type="Gene3D" id="2.40.50.150">
    <property type="match status" value="1"/>
</dbReference>
<keyword evidence="4 14" id="KW-0240">DNA-directed RNA polymerase</keyword>
<evidence type="ECO:0000256" key="11">
    <source>
        <dbReference type="ARBA" id="ARBA00023242"/>
    </source>
</evidence>
<dbReference type="GO" id="GO:0000428">
    <property type="term" value="C:DNA-directed RNA polymerase complex"/>
    <property type="evidence" value="ECO:0007669"/>
    <property type="project" value="UniProtKB-KW"/>
</dbReference>
<dbReference type="AlphaFoldDB" id="A0A914EHR3"/>
<dbReference type="InterPro" id="IPR007641">
    <property type="entry name" value="RNA_pol_Rpb2_7"/>
</dbReference>
<keyword evidence="10 14" id="KW-0804">Transcription</keyword>
<dbReference type="FunFam" id="2.40.270.10:FF:000006">
    <property type="entry name" value="DNA-directed RNA polymerase subunit beta"/>
    <property type="match status" value="1"/>
</dbReference>
<evidence type="ECO:0000256" key="10">
    <source>
        <dbReference type="ARBA" id="ARBA00023163"/>
    </source>
</evidence>
<dbReference type="CDD" id="cd00653">
    <property type="entry name" value="RNA_pol_B_RPB2"/>
    <property type="match status" value="1"/>
</dbReference>
<dbReference type="InterPro" id="IPR007120">
    <property type="entry name" value="DNA-dir_RNAP_su2_dom"/>
</dbReference>
<name>A0A914EHR3_9BILA</name>
<evidence type="ECO:0000256" key="5">
    <source>
        <dbReference type="ARBA" id="ARBA00022679"/>
    </source>
</evidence>
<evidence type="ECO:0000259" key="19">
    <source>
        <dbReference type="Pfam" id="PF04565"/>
    </source>
</evidence>
<comment type="subcellular location">
    <subcellularLocation>
        <location evidence="1">Nucleus</location>
    </subcellularLocation>
</comment>
<evidence type="ECO:0000256" key="4">
    <source>
        <dbReference type="ARBA" id="ARBA00022478"/>
    </source>
</evidence>
<dbReference type="GO" id="GO:0005634">
    <property type="term" value="C:nucleus"/>
    <property type="evidence" value="ECO:0007669"/>
    <property type="project" value="UniProtKB-SubCell"/>
</dbReference>
<feature type="domain" description="DNA-directed RNA polymerase subunit 2 hybrid-binding" evidence="15">
    <location>
        <begin position="652"/>
        <end position="1009"/>
    </location>
</feature>
<dbReference type="FunFam" id="3.90.1100.10:FF:000008">
    <property type="entry name" value="DNA-directed RNA polymerase subunit beta"/>
    <property type="match status" value="1"/>
</dbReference>
<evidence type="ECO:0000256" key="1">
    <source>
        <dbReference type="ARBA" id="ARBA00004123"/>
    </source>
</evidence>
<evidence type="ECO:0000256" key="6">
    <source>
        <dbReference type="ARBA" id="ARBA00022695"/>
    </source>
</evidence>
<dbReference type="InterPro" id="IPR037033">
    <property type="entry name" value="DNA-dir_RNAP_su2_hyb_sf"/>
</dbReference>
<dbReference type="SUPFAM" id="SSF64484">
    <property type="entry name" value="beta and beta-prime subunits of DNA dependent RNA-polymerase"/>
    <property type="match status" value="1"/>
</dbReference>
<dbReference type="Pfam" id="PF04560">
    <property type="entry name" value="RNA_pol_Rpb2_7"/>
    <property type="match status" value="1"/>
</dbReference>
<dbReference type="GO" id="GO:0008270">
    <property type="term" value="F:zinc ion binding"/>
    <property type="evidence" value="ECO:0007669"/>
    <property type="project" value="UniProtKB-KW"/>
</dbReference>
<comment type="catalytic activity">
    <reaction evidence="12">
        <text>RNA(n) + a ribonucleoside 5'-triphosphate = RNA(n+1) + diphosphate</text>
        <dbReference type="Rhea" id="RHEA:21248"/>
        <dbReference type="Rhea" id="RHEA-COMP:14527"/>
        <dbReference type="Rhea" id="RHEA-COMP:17342"/>
        <dbReference type="ChEBI" id="CHEBI:33019"/>
        <dbReference type="ChEBI" id="CHEBI:61557"/>
        <dbReference type="ChEBI" id="CHEBI:140395"/>
        <dbReference type="EC" id="2.7.7.6"/>
    </reaction>
    <physiologicalReaction direction="left-to-right" evidence="12">
        <dbReference type="Rhea" id="RHEA:21249"/>
    </physiologicalReaction>
</comment>
<feature type="domain" description="DNA-directed RNA polymerase I subunit RPA2" evidence="20">
    <location>
        <begin position="539"/>
        <end position="601"/>
    </location>
</feature>
<dbReference type="Pfam" id="PF04561">
    <property type="entry name" value="RNA_pol_Rpb2_2"/>
    <property type="match status" value="1"/>
</dbReference>
<evidence type="ECO:0000256" key="7">
    <source>
        <dbReference type="ARBA" id="ARBA00022723"/>
    </source>
</evidence>
<evidence type="ECO:0000313" key="21">
    <source>
        <dbReference type="Proteomes" id="UP000887540"/>
    </source>
</evidence>
<evidence type="ECO:0000259" key="16">
    <source>
        <dbReference type="Pfam" id="PF04560"/>
    </source>
</evidence>
<dbReference type="Proteomes" id="UP000887540">
    <property type="component" value="Unplaced"/>
</dbReference>
<dbReference type="Gene3D" id="3.90.1110.10">
    <property type="entry name" value="RNA polymerase Rpb2, domain 2"/>
    <property type="match status" value="1"/>
</dbReference>
<evidence type="ECO:0000256" key="3">
    <source>
        <dbReference type="ARBA" id="ARBA00011251"/>
    </source>
</evidence>
<dbReference type="Pfam" id="PF00562">
    <property type="entry name" value="RNA_pol_Rpb2_6"/>
    <property type="match status" value="1"/>
</dbReference>
<evidence type="ECO:0000256" key="14">
    <source>
        <dbReference type="RuleBase" id="RU363031"/>
    </source>
</evidence>
<keyword evidence="6 14" id="KW-0548">Nucleotidyltransferase</keyword>
<evidence type="ECO:0000259" key="18">
    <source>
        <dbReference type="Pfam" id="PF04563"/>
    </source>
</evidence>
<comment type="function">
    <text evidence="14">DNA-dependent RNA polymerase catalyzes the transcription of DNA into RNA using the four ribonucleoside triphosphates as substrates.</text>
</comment>
<keyword evidence="7" id="KW-0479">Metal-binding</keyword>
<evidence type="ECO:0000259" key="20">
    <source>
        <dbReference type="Pfam" id="PF06883"/>
    </source>
</evidence>
<dbReference type="FunFam" id="3.90.1800.10:FF:000004">
    <property type="entry name" value="DNA-directed RNA polymerase subunit beta"/>
    <property type="match status" value="1"/>
</dbReference>
<keyword evidence="8" id="KW-0863">Zinc-finger</keyword>
<evidence type="ECO:0000256" key="13">
    <source>
        <dbReference type="RuleBase" id="RU000434"/>
    </source>
</evidence>
<evidence type="ECO:0000256" key="2">
    <source>
        <dbReference type="ARBA" id="ARBA00006835"/>
    </source>
</evidence>
<dbReference type="GO" id="GO:0032549">
    <property type="term" value="F:ribonucleoside binding"/>
    <property type="evidence" value="ECO:0007669"/>
    <property type="project" value="InterPro"/>
</dbReference>
<dbReference type="Pfam" id="PF04563">
    <property type="entry name" value="RNA_pol_Rpb2_1"/>
    <property type="match status" value="1"/>
</dbReference>
<evidence type="ECO:0000256" key="8">
    <source>
        <dbReference type="ARBA" id="ARBA00022771"/>
    </source>
</evidence>
<dbReference type="GO" id="GO:0006351">
    <property type="term" value="P:DNA-templated transcription"/>
    <property type="evidence" value="ECO:0007669"/>
    <property type="project" value="InterPro"/>
</dbReference>
<dbReference type="InterPro" id="IPR007642">
    <property type="entry name" value="RNA_pol_Rpb2_2"/>
</dbReference>
<keyword evidence="9" id="KW-0862">Zinc</keyword>
<feature type="domain" description="RNA polymerase Rpb2" evidence="17">
    <location>
        <begin position="195"/>
        <end position="333"/>
    </location>
</feature>
<feature type="domain" description="RNA polymerase Rpb2" evidence="16">
    <location>
        <begin position="1011"/>
        <end position="1115"/>
    </location>
</feature>
<reference evidence="22" key="1">
    <citation type="submission" date="2022-11" db="UniProtKB">
        <authorList>
            <consortium name="WormBaseParasite"/>
        </authorList>
    </citation>
    <scope>IDENTIFICATION</scope>
</reference>
<dbReference type="Gene3D" id="3.90.1800.10">
    <property type="entry name" value="RNA polymerase alpha subunit dimerisation domain"/>
    <property type="match status" value="1"/>
</dbReference>
<evidence type="ECO:0000256" key="12">
    <source>
        <dbReference type="ARBA" id="ARBA00047768"/>
    </source>
</evidence>
<dbReference type="Gene3D" id="3.90.1100.10">
    <property type="match status" value="1"/>
</dbReference>
<dbReference type="InterPro" id="IPR014724">
    <property type="entry name" value="RNA_pol_RPB2_OB-fold"/>
</dbReference>
<dbReference type="InterPro" id="IPR037034">
    <property type="entry name" value="RNA_pol_Rpb2_2_sf"/>
</dbReference>
<evidence type="ECO:0000259" key="17">
    <source>
        <dbReference type="Pfam" id="PF04561"/>
    </source>
</evidence>
<dbReference type="PANTHER" id="PTHR20856">
    <property type="entry name" value="DNA-DIRECTED RNA POLYMERASE I SUBUNIT 2"/>
    <property type="match status" value="1"/>
</dbReference>
<dbReference type="FunFam" id="2.40.270.10:FF:000011">
    <property type="entry name" value="DNA-directed RNA polymerase subunit beta"/>
    <property type="match status" value="1"/>
</dbReference>
<dbReference type="GO" id="GO:0003899">
    <property type="term" value="F:DNA-directed RNA polymerase activity"/>
    <property type="evidence" value="ECO:0007669"/>
    <property type="project" value="UniProtKB-EC"/>
</dbReference>
<dbReference type="InterPro" id="IPR007645">
    <property type="entry name" value="RNA_pol_Rpb2_3"/>
</dbReference>
<dbReference type="InterPro" id="IPR007644">
    <property type="entry name" value="RNA_pol_bsu_protrusion"/>
</dbReference>
<feature type="domain" description="RNA polymerase Rpb2" evidence="19">
    <location>
        <begin position="431"/>
        <end position="496"/>
    </location>
</feature>
<accession>A0A914EHR3</accession>
<evidence type="ECO:0000256" key="9">
    <source>
        <dbReference type="ARBA" id="ARBA00022833"/>
    </source>
</evidence>
<comment type="subunit">
    <text evidence="3">Component of the RNA polymerase I (Pol I) complex consisting of at least 13 subunits.</text>
</comment>
<keyword evidence="21" id="KW-1185">Reference proteome</keyword>
<feature type="domain" description="RNA polymerase beta subunit protrusion" evidence="18">
    <location>
        <begin position="6"/>
        <end position="378"/>
    </location>
</feature>
<organism evidence="21 22">
    <name type="scientific">Acrobeloides nanus</name>
    <dbReference type="NCBI Taxonomy" id="290746"/>
    <lineage>
        <taxon>Eukaryota</taxon>
        <taxon>Metazoa</taxon>
        <taxon>Ecdysozoa</taxon>
        <taxon>Nematoda</taxon>
        <taxon>Chromadorea</taxon>
        <taxon>Rhabditida</taxon>
        <taxon>Tylenchina</taxon>
        <taxon>Cephalobomorpha</taxon>
        <taxon>Cephaloboidea</taxon>
        <taxon>Cephalobidae</taxon>
        <taxon>Acrobeloides</taxon>
    </lineage>
</organism>
<dbReference type="InterPro" id="IPR007121">
    <property type="entry name" value="RNA_pol_bsu_CS"/>
</dbReference>
<dbReference type="Pfam" id="PF04565">
    <property type="entry name" value="RNA_pol_Rpb2_3"/>
    <property type="match status" value="1"/>
</dbReference>
<comment type="similarity">
    <text evidence="2 13">Belongs to the RNA polymerase beta chain family.</text>
</comment>
<keyword evidence="11" id="KW-0539">Nucleus</keyword>
<dbReference type="Gene3D" id="2.40.270.10">
    <property type="entry name" value="DNA-directed RNA polymerase, subunit 2, domain 6"/>
    <property type="match status" value="1"/>
</dbReference>
<dbReference type="GO" id="GO:0003677">
    <property type="term" value="F:DNA binding"/>
    <property type="evidence" value="ECO:0007669"/>
    <property type="project" value="InterPro"/>
</dbReference>
<protein>
    <recommendedName>
        <fullName evidence="14">DNA-directed RNA polymerase subunit beta</fullName>
        <ecNumber evidence="14">2.7.7.6</ecNumber>
    </recommendedName>
</protein>
<dbReference type="InterPro" id="IPR015712">
    <property type="entry name" value="DNA-dir_RNA_pol_su2"/>
</dbReference>
<evidence type="ECO:0000313" key="22">
    <source>
        <dbReference type="WBParaSite" id="ACRNAN_scaffold7965.g12816.t1"/>
    </source>
</evidence>
<sequence>MDCDIASYHVESYNYLIEEGLRLAAHDVPKEKFRLPNGDAIEFGYVGVNLGYPILDLPGTTSNKNVRVYPAECRQRGLTYRAPLKASISISINGRTMDLVDSIIGDLPIMVRSKRCHLANLSEEELVRFGEEPLEKGGYFICKGMEKVMRLLVANKRNFPIALERKSMRNKGKLFSQYAILMRCIRENLSASIITMHYLESANLTLAIQFRRELFYVPLMYILKALTDFNDSVIYNHLIRARPNDTFWAGCVTNMLANALEEGIINRKTALIALGSRFRIALGDRVAPWETDEEAARYLLNYCVCIHLKQDVDKFFCLTYMAQKLIALVKGEILSESPDNPQFQEASVSGHIILLMLRERLENVLIGVRKKLEIIAKRKGDSFNFTSSEFTKALTSMRGGEISRGLEYFLATGNLITRNGLGLMQTTGFAVVAERINQLRFVSHFRAIHRGSFFTEMRTTDVRKLRPEAWGFICPVHTPDGSPCGLLNHVTASCRIVTHYPETKKLNRVLAEYGVIFHATIDLFGNEDLYPVFVDGNFVGYIPIAKAAMAERHLRVLKVGPTKAIPSDTEIILIRHSSDPANVLTQFPGLYLFTDPGRLIRPVKNLAFDQIEWIGIFEQVYLSIIIDPNEYDPGVTIHQELHPSCLFSFAGNLIPFPDHNQSPRNVYQCQMGKQTMGVPVHAWCTRADQKMYRLQFPQSPLVQLEAHKKYGMDDYPLGTNACVAVISYTGYDMEDAMVINKSSYQRGFAHGTVIKVERIDLMEKSGFLTKTDFVILANPNKHCPSIGSDGLPIIGRLYQLDEPYYSVYNTVTGEFTIKKFHYAEPAVCGIVRILHESDKYGKVHALIQWRITRNPIIGDKFASRHGQKGINSFLWPAESLPFSESGMVPDIIFNPHGFPSRMTIGMMIESMAGKAAAMHCDVYDASPFVFNEKKTAIDHFGQLLTAAGYNYYGNEVMYSGVDGREMEVEIFFGVVYYQRLRHMVADKFQVRATGPVDPVTLQPVKGRKKGGGIRFGEMERDALIAHGSAFCLQDRLFNCSDRDSAYICRRCGSLLSATRLRPELIKMNEKRISIKSREVCLQCGESDEIFLVQVPRVFRYLAAELSAMSIKIKLSIEKPGDINRS</sequence>
<dbReference type="PROSITE" id="PS01166">
    <property type="entry name" value="RNA_POL_BETA"/>
    <property type="match status" value="1"/>
</dbReference>
<proteinExistence type="inferred from homology"/>
<evidence type="ECO:0000259" key="15">
    <source>
        <dbReference type="Pfam" id="PF00562"/>
    </source>
</evidence>
<keyword evidence="5 14" id="KW-0808">Transferase</keyword>
<dbReference type="EC" id="2.7.7.6" evidence="14"/>
<dbReference type="InterPro" id="IPR009674">
    <property type="entry name" value="Rpa2_dom_4"/>
</dbReference>
<dbReference type="WBParaSite" id="ACRNAN_scaffold7965.g12816.t1">
    <property type="protein sequence ID" value="ACRNAN_scaffold7965.g12816.t1"/>
    <property type="gene ID" value="ACRNAN_scaffold7965.g12816"/>
</dbReference>